<dbReference type="Proteomes" id="UP001381693">
    <property type="component" value="Unassembled WGS sequence"/>
</dbReference>
<accession>A0AAN8X588</accession>
<dbReference type="AlphaFoldDB" id="A0AAN8X588"/>
<sequence length="54" mass="6431">MLTVIWAIPSRKCRISKELFSATPVLFKLTQHLQMLTPTWHPFTRTQAIFQRLF</sequence>
<evidence type="ECO:0000313" key="1">
    <source>
        <dbReference type="EMBL" id="KAK7076802.1"/>
    </source>
</evidence>
<comment type="caution">
    <text evidence="1">The sequence shown here is derived from an EMBL/GenBank/DDBJ whole genome shotgun (WGS) entry which is preliminary data.</text>
</comment>
<organism evidence="1 2">
    <name type="scientific">Halocaridina rubra</name>
    <name type="common">Hawaiian red shrimp</name>
    <dbReference type="NCBI Taxonomy" id="373956"/>
    <lineage>
        <taxon>Eukaryota</taxon>
        <taxon>Metazoa</taxon>
        <taxon>Ecdysozoa</taxon>
        <taxon>Arthropoda</taxon>
        <taxon>Crustacea</taxon>
        <taxon>Multicrustacea</taxon>
        <taxon>Malacostraca</taxon>
        <taxon>Eumalacostraca</taxon>
        <taxon>Eucarida</taxon>
        <taxon>Decapoda</taxon>
        <taxon>Pleocyemata</taxon>
        <taxon>Caridea</taxon>
        <taxon>Atyoidea</taxon>
        <taxon>Atyidae</taxon>
        <taxon>Halocaridina</taxon>
    </lineage>
</organism>
<gene>
    <name evidence="1" type="ORF">SK128_022818</name>
</gene>
<reference evidence="1 2" key="1">
    <citation type="submission" date="2023-11" db="EMBL/GenBank/DDBJ databases">
        <title>Halocaridina rubra genome assembly.</title>
        <authorList>
            <person name="Smith C."/>
        </authorList>
    </citation>
    <scope>NUCLEOTIDE SEQUENCE [LARGE SCALE GENOMIC DNA]</scope>
    <source>
        <strain evidence="1">EP-1</strain>
        <tissue evidence="1">Whole</tissue>
    </source>
</reference>
<feature type="non-terminal residue" evidence="1">
    <location>
        <position position="54"/>
    </location>
</feature>
<proteinExistence type="predicted"/>
<protein>
    <submittedName>
        <fullName evidence="1">Uncharacterized protein</fullName>
    </submittedName>
</protein>
<keyword evidence="2" id="KW-1185">Reference proteome</keyword>
<dbReference type="EMBL" id="JAXCGZ010009547">
    <property type="protein sequence ID" value="KAK7076802.1"/>
    <property type="molecule type" value="Genomic_DNA"/>
</dbReference>
<name>A0AAN8X588_HALRR</name>
<evidence type="ECO:0000313" key="2">
    <source>
        <dbReference type="Proteomes" id="UP001381693"/>
    </source>
</evidence>